<reference evidence="11 12" key="1">
    <citation type="submission" date="2019-04" db="EMBL/GenBank/DDBJ databases">
        <authorList>
            <person name="Liu A."/>
        </authorList>
    </citation>
    <scope>NUCLEOTIDE SEQUENCE [LARGE SCALE GENOMIC DNA]</scope>
    <source>
        <strain evidence="11 12">RZ03</strain>
    </source>
</reference>
<comment type="subcellular location">
    <subcellularLocation>
        <location evidence="1">Cell membrane</location>
        <topology evidence="1">Multi-pass membrane protein</topology>
    </subcellularLocation>
</comment>
<evidence type="ECO:0000256" key="3">
    <source>
        <dbReference type="ARBA" id="ARBA00022676"/>
    </source>
</evidence>
<sequence length="314" mass="36226">MEEKKDISVVIPIYNEQGNIFELYNRLILSVTNFTEKYEFIFVNDGSSDNSFIELLKLSESDKNVFYINFSRNFGHQIAVSAGLEFCKGKCVVIIDGDLQDPPELIPKLYEKYQNGFDVVYAKRQFRDGESILKKVTSKLFYRILKKIAQIEIPLDTGDYRLLDRKIVNVLNKMPEQNKFLRGQIAWIGLKQTYVLFDRDSRKNGKSAYSYSKMLRLAIDAVTGFSDKPLALVSRLGFIISFLSFMIIIYTLFAHYVLKETVTGWSSLIVSFMFIGGIQLFSIGIIGEYVSRINNNIKDRPLYIIDKTNIKKHD</sequence>
<comment type="caution">
    <text evidence="11">The sequence shown here is derived from an EMBL/GenBank/DDBJ whole genome shotgun (WGS) entry which is preliminary data.</text>
</comment>
<proteinExistence type="inferred from homology"/>
<feature type="domain" description="Glycosyltransferase 2-like" evidence="10">
    <location>
        <begin position="8"/>
        <end position="168"/>
    </location>
</feature>
<evidence type="ECO:0000313" key="12">
    <source>
        <dbReference type="Proteomes" id="UP000307602"/>
    </source>
</evidence>
<dbReference type="Pfam" id="PF00535">
    <property type="entry name" value="Glycos_transf_2"/>
    <property type="match status" value="1"/>
</dbReference>
<organism evidence="11 12">
    <name type="scientific">Flavivirga rizhaonensis</name>
    <dbReference type="NCBI Taxonomy" id="2559571"/>
    <lineage>
        <taxon>Bacteria</taxon>
        <taxon>Pseudomonadati</taxon>
        <taxon>Bacteroidota</taxon>
        <taxon>Flavobacteriia</taxon>
        <taxon>Flavobacteriales</taxon>
        <taxon>Flavobacteriaceae</taxon>
        <taxon>Flavivirga</taxon>
    </lineage>
</organism>
<dbReference type="GO" id="GO:0005886">
    <property type="term" value="C:plasma membrane"/>
    <property type="evidence" value="ECO:0007669"/>
    <property type="project" value="UniProtKB-SubCell"/>
</dbReference>
<comment type="similarity">
    <text evidence="8">Belongs to the glycosyltransferase 2 family. GtrB subfamily.</text>
</comment>
<evidence type="ECO:0000256" key="1">
    <source>
        <dbReference type="ARBA" id="ARBA00004651"/>
    </source>
</evidence>
<evidence type="ECO:0000256" key="2">
    <source>
        <dbReference type="ARBA" id="ARBA00022475"/>
    </source>
</evidence>
<evidence type="ECO:0000256" key="9">
    <source>
        <dbReference type="SAM" id="Phobius"/>
    </source>
</evidence>
<keyword evidence="7 9" id="KW-0472">Membrane</keyword>
<keyword evidence="5 9" id="KW-0812">Transmembrane</keyword>
<keyword evidence="3" id="KW-0328">Glycosyltransferase</keyword>
<dbReference type="InterPro" id="IPR050256">
    <property type="entry name" value="Glycosyltransferase_2"/>
</dbReference>
<keyword evidence="6 9" id="KW-1133">Transmembrane helix</keyword>
<gene>
    <name evidence="11" type="ORF">EM932_10340</name>
</gene>
<dbReference type="PANTHER" id="PTHR48090">
    <property type="entry name" value="UNDECAPRENYL-PHOSPHATE 4-DEOXY-4-FORMAMIDO-L-ARABINOSE TRANSFERASE-RELATED"/>
    <property type="match status" value="1"/>
</dbReference>
<accession>A0A4S1DWP6</accession>
<dbReference type="InterPro" id="IPR029044">
    <property type="entry name" value="Nucleotide-diphossugar_trans"/>
</dbReference>
<keyword evidence="4 11" id="KW-0808">Transferase</keyword>
<evidence type="ECO:0000256" key="8">
    <source>
        <dbReference type="ARBA" id="ARBA00038152"/>
    </source>
</evidence>
<dbReference type="GO" id="GO:0016757">
    <property type="term" value="F:glycosyltransferase activity"/>
    <property type="evidence" value="ECO:0007669"/>
    <property type="project" value="UniProtKB-KW"/>
</dbReference>
<name>A0A4S1DWP6_9FLAO</name>
<dbReference type="FunFam" id="3.90.550.10:FF:000079">
    <property type="entry name" value="Probable glycosyl transferase"/>
    <property type="match status" value="1"/>
</dbReference>
<dbReference type="Gene3D" id="3.90.550.10">
    <property type="entry name" value="Spore Coat Polysaccharide Biosynthesis Protein SpsA, Chain A"/>
    <property type="match status" value="1"/>
</dbReference>
<dbReference type="RefSeq" id="WP_135877113.1">
    <property type="nucleotide sequence ID" value="NZ_SRSO01000012.1"/>
</dbReference>
<keyword evidence="12" id="KW-1185">Reference proteome</keyword>
<evidence type="ECO:0000256" key="6">
    <source>
        <dbReference type="ARBA" id="ARBA00022989"/>
    </source>
</evidence>
<evidence type="ECO:0000256" key="5">
    <source>
        <dbReference type="ARBA" id="ARBA00022692"/>
    </source>
</evidence>
<dbReference type="AlphaFoldDB" id="A0A4S1DWP6"/>
<feature type="transmembrane region" description="Helical" evidence="9">
    <location>
        <begin position="236"/>
        <end position="258"/>
    </location>
</feature>
<dbReference type="SUPFAM" id="SSF53448">
    <property type="entry name" value="Nucleotide-diphospho-sugar transferases"/>
    <property type="match status" value="1"/>
</dbReference>
<protein>
    <submittedName>
        <fullName evidence="11">Glycosyltransferase</fullName>
    </submittedName>
</protein>
<dbReference type="EMBL" id="SRSO01000012">
    <property type="protein sequence ID" value="TGV02566.1"/>
    <property type="molecule type" value="Genomic_DNA"/>
</dbReference>
<evidence type="ECO:0000313" key="11">
    <source>
        <dbReference type="EMBL" id="TGV02566.1"/>
    </source>
</evidence>
<dbReference type="CDD" id="cd04187">
    <property type="entry name" value="DPM1_like_bac"/>
    <property type="match status" value="1"/>
</dbReference>
<evidence type="ECO:0000256" key="4">
    <source>
        <dbReference type="ARBA" id="ARBA00022679"/>
    </source>
</evidence>
<dbReference type="Proteomes" id="UP000307602">
    <property type="component" value="Unassembled WGS sequence"/>
</dbReference>
<dbReference type="OrthoDB" id="9807778at2"/>
<feature type="transmembrane region" description="Helical" evidence="9">
    <location>
        <begin position="264"/>
        <end position="290"/>
    </location>
</feature>
<evidence type="ECO:0000256" key="7">
    <source>
        <dbReference type="ARBA" id="ARBA00023136"/>
    </source>
</evidence>
<evidence type="ECO:0000259" key="10">
    <source>
        <dbReference type="Pfam" id="PF00535"/>
    </source>
</evidence>
<dbReference type="PANTHER" id="PTHR48090:SF1">
    <property type="entry name" value="PROPHAGE BACTOPRENOL GLUCOSYL TRANSFERASE HOMOLOG"/>
    <property type="match status" value="1"/>
</dbReference>
<dbReference type="InterPro" id="IPR001173">
    <property type="entry name" value="Glyco_trans_2-like"/>
</dbReference>
<keyword evidence="2" id="KW-1003">Cell membrane</keyword>